<evidence type="ECO:0000313" key="3">
    <source>
        <dbReference type="Proteomes" id="UP000252015"/>
    </source>
</evidence>
<evidence type="ECO:0000256" key="1">
    <source>
        <dbReference type="SAM" id="Phobius"/>
    </source>
</evidence>
<name>A0A375Z477_MYCSH</name>
<proteinExistence type="predicted"/>
<accession>A0A375Z477</accession>
<keyword evidence="3" id="KW-1185">Reference proteome</keyword>
<keyword evidence="1" id="KW-0472">Membrane</keyword>
<dbReference type="InterPro" id="IPR002758">
    <property type="entry name" value="Cation_antiport_E"/>
</dbReference>
<feature type="transmembrane region" description="Helical" evidence="1">
    <location>
        <begin position="21"/>
        <end position="38"/>
    </location>
</feature>
<evidence type="ECO:0000313" key="2">
    <source>
        <dbReference type="EMBL" id="SRX95887.1"/>
    </source>
</evidence>
<dbReference type="Proteomes" id="UP000252015">
    <property type="component" value="Unassembled WGS sequence"/>
</dbReference>
<dbReference type="AlphaFoldDB" id="A0A375Z477"/>
<dbReference type="RefSeq" id="WP_113964481.1">
    <property type="nucleotide sequence ID" value="NZ_UEGW01000001.1"/>
</dbReference>
<dbReference type="EMBL" id="UEGW01000001">
    <property type="protein sequence ID" value="SRX95887.1"/>
    <property type="molecule type" value="Genomic_DNA"/>
</dbReference>
<organism evidence="2 3">
    <name type="scientific">Mycobacterium shimoidei</name>
    <dbReference type="NCBI Taxonomy" id="29313"/>
    <lineage>
        <taxon>Bacteria</taxon>
        <taxon>Bacillati</taxon>
        <taxon>Actinomycetota</taxon>
        <taxon>Actinomycetes</taxon>
        <taxon>Mycobacteriales</taxon>
        <taxon>Mycobacteriaceae</taxon>
        <taxon>Mycobacterium</taxon>
    </lineage>
</organism>
<protein>
    <submittedName>
        <fullName evidence="2">Uncharacterized protein</fullName>
    </submittedName>
</protein>
<keyword evidence="1" id="KW-0812">Transmembrane</keyword>
<dbReference type="Pfam" id="PF01899">
    <property type="entry name" value="MNHE"/>
    <property type="match status" value="1"/>
</dbReference>
<dbReference type="GO" id="GO:0008324">
    <property type="term" value="F:monoatomic cation transmembrane transporter activity"/>
    <property type="evidence" value="ECO:0007669"/>
    <property type="project" value="InterPro"/>
</dbReference>
<dbReference type="GO" id="GO:0016020">
    <property type="term" value="C:membrane"/>
    <property type="evidence" value="ECO:0007669"/>
    <property type="project" value="InterPro"/>
</dbReference>
<reference evidence="2 3" key="1">
    <citation type="submission" date="2018-05" db="EMBL/GenBank/DDBJ databases">
        <authorList>
            <consortium name="IHU Genomes"/>
        </authorList>
    </citation>
    <scope>NUCLEOTIDE SEQUENCE [LARGE SCALE GENOMIC DNA]</scope>
    <source>
        <strain evidence="2 3">P7336</strain>
    </source>
</reference>
<keyword evidence="1" id="KW-1133">Transmembrane helix</keyword>
<sequence>MVSGAGENSRVGQALKALTEILLWWVLTTVAWLVTLTSFTAAEIALAAMCTLPCAVAARAARRANDGHWRFRIGWLRWAATVLRDVPIQTVQVWKYLLGPRRRGVISVVNLPAEPERLAAGRRALAVLAFATTPGTVVLDCDSDDGVLMLHRVRPGPGRLETVVKR</sequence>
<dbReference type="STRING" id="29313.BHQ16_19820"/>
<gene>
    <name evidence="2" type="ORF">MSP7336_04160</name>
</gene>